<keyword evidence="2" id="KW-0812">Transmembrane</keyword>
<evidence type="ECO:0000256" key="5">
    <source>
        <dbReference type="ARBA" id="ARBA00023237"/>
    </source>
</evidence>
<evidence type="ECO:0000256" key="4">
    <source>
        <dbReference type="ARBA" id="ARBA00023136"/>
    </source>
</evidence>
<organism evidence="7 8">
    <name type="scientific">Flavobacterium restrictum</name>
    <dbReference type="NCBI Taxonomy" id="2594428"/>
    <lineage>
        <taxon>Bacteria</taxon>
        <taxon>Pseudomonadati</taxon>
        <taxon>Bacteroidota</taxon>
        <taxon>Flavobacteriia</taxon>
        <taxon>Flavobacteriales</taxon>
        <taxon>Flavobacteriaceae</taxon>
        <taxon>Flavobacterium</taxon>
    </lineage>
</organism>
<reference evidence="7 8" key="1">
    <citation type="submission" date="2019-07" db="EMBL/GenBank/DDBJ databases">
        <title>Novel species of Flavobacterium.</title>
        <authorList>
            <person name="Liu Q."/>
            <person name="Xin Y.-H."/>
        </authorList>
    </citation>
    <scope>NUCLEOTIDE SEQUENCE [LARGE SCALE GENOMIC DNA]</scope>
    <source>
        <strain evidence="7 8">LB1R34</strain>
    </source>
</reference>
<dbReference type="InterPro" id="IPR000184">
    <property type="entry name" value="Bac_surfAg_D15"/>
</dbReference>
<keyword evidence="5" id="KW-0998">Cell outer membrane</keyword>
<dbReference type="EMBL" id="VJZT01000001">
    <property type="protein sequence ID" value="TRX43018.1"/>
    <property type="molecule type" value="Genomic_DNA"/>
</dbReference>
<keyword evidence="8" id="KW-1185">Reference proteome</keyword>
<sequence length="764" mass="87013">MNKNHILYFFFTALCISSCSNIKYLAEGEMLYTGAHIKIEANDSVKKKSALLKSQLEPLLRPKPNSTFLGLRPKLFIYNIAGTTKKEKGFRYWLKNKVGEAPVLTSQVDLEYTKSVLQNYSENKGYFNTKTTADTVQKNKRVAATYTVKPAHQYTIRKVIFPQDSTVLATAIKGTSRRSLLKLGDAYDLDAIKEERVRIDNRLKEKGFYYFDPDYLKIQVDSTVATHQVDLIVKIKEETPAQAKKQFKINSIVIYPNYSIGADTVKTNSVLAIQHNDFTIIDPENTFKPSVFDRALYFKKNDFYNRTNHNLSLNRLVNLGTFKFVKNEFKPADTTGNYLDAYYYLSPATKKSIRLELLAKTNSANYNGTELNANWSNRNAFRAAELLTISIFGGYEVQVAGQNNGYNVYRLGTEANLIWPRIISPFTFKTSNGFVPKTKATLGYEFQNRTQLYTLQTFKALFGYNWKASERKEHTLNISEITYARPQNVTALYQEEINLNPSLGKVIEKQLIFGPSYTYSYTNTMQKRKKNTFYYKGTIDLSATVTGLVTGANLDKKDTLKVFGVPFSQFVKIENEFRHYYKFNPNAELASRIIVGAGFAYGNSREMPYIKQFFIGGTNSLRAFRARSIGPGSYRDPNINTSSFLEDQSGDIKIEFNTEYRAKIYGLVKGALFIDAGNIWLLNNDSNKAGAKFTKNFMSEIAVGTGAGLRFDFDFLILRTDFAFPIRKPYLPEGNRWVLDQISLGSGSWRKENLIFNLAIGYPF</sequence>
<evidence type="ECO:0000259" key="6">
    <source>
        <dbReference type="Pfam" id="PF01103"/>
    </source>
</evidence>
<comment type="subcellular location">
    <subcellularLocation>
        <location evidence="1">Membrane</location>
    </subcellularLocation>
</comment>
<evidence type="ECO:0000256" key="1">
    <source>
        <dbReference type="ARBA" id="ARBA00004370"/>
    </source>
</evidence>
<comment type="caution">
    <text evidence="7">The sequence shown here is derived from an EMBL/GenBank/DDBJ whole genome shotgun (WGS) entry which is preliminary data.</text>
</comment>
<dbReference type="PANTHER" id="PTHR12815">
    <property type="entry name" value="SORTING AND ASSEMBLY MACHINERY SAMM50 PROTEIN FAMILY MEMBER"/>
    <property type="match status" value="1"/>
</dbReference>
<dbReference type="Gene3D" id="2.40.160.50">
    <property type="entry name" value="membrane protein fhac: a member of the omp85/tpsb transporter family"/>
    <property type="match status" value="1"/>
</dbReference>
<gene>
    <name evidence="7" type="ORF">FNW21_01395</name>
</gene>
<dbReference type="OrthoDB" id="9814535at2"/>
<evidence type="ECO:0000313" key="7">
    <source>
        <dbReference type="EMBL" id="TRX43018.1"/>
    </source>
</evidence>
<dbReference type="AlphaFoldDB" id="A0A553ED81"/>
<dbReference type="Proteomes" id="UP000316371">
    <property type="component" value="Unassembled WGS sequence"/>
</dbReference>
<keyword evidence="4" id="KW-0472">Membrane</keyword>
<dbReference type="Pfam" id="PF01103">
    <property type="entry name" value="Omp85"/>
    <property type="match status" value="1"/>
</dbReference>
<keyword evidence="3" id="KW-0732">Signal</keyword>
<dbReference type="PANTHER" id="PTHR12815:SF47">
    <property type="entry name" value="TRANSLOCATION AND ASSEMBLY MODULE SUBUNIT TAMA"/>
    <property type="match status" value="1"/>
</dbReference>
<evidence type="ECO:0000256" key="2">
    <source>
        <dbReference type="ARBA" id="ARBA00022692"/>
    </source>
</evidence>
<dbReference type="RefSeq" id="WP_144254941.1">
    <property type="nucleotide sequence ID" value="NZ_VJZT01000001.1"/>
</dbReference>
<protein>
    <submittedName>
        <fullName evidence="7">BamA/TamA family outer membrane protein</fullName>
    </submittedName>
</protein>
<evidence type="ECO:0000256" key="3">
    <source>
        <dbReference type="ARBA" id="ARBA00022729"/>
    </source>
</evidence>
<evidence type="ECO:0000313" key="8">
    <source>
        <dbReference type="Proteomes" id="UP000316371"/>
    </source>
</evidence>
<dbReference type="InterPro" id="IPR039910">
    <property type="entry name" value="D15-like"/>
</dbReference>
<name>A0A553ED81_9FLAO</name>
<proteinExistence type="predicted"/>
<feature type="domain" description="Bacterial surface antigen (D15)" evidence="6">
    <location>
        <begin position="371"/>
        <end position="729"/>
    </location>
</feature>
<accession>A0A553ED81</accession>
<dbReference type="GO" id="GO:0019867">
    <property type="term" value="C:outer membrane"/>
    <property type="evidence" value="ECO:0007669"/>
    <property type="project" value="InterPro"/>
</dbReference>